<accession>A0AAP9Y3D1</accession>
<dbReference type="RefSeq" id="WP_012733001.1">
    <property type="nucleotide sequence ID" value="NZ_CP021075.1"/>
</dbReference>
<dbReference type="Proteomes" id="UP001056386">
    <property type="component" value="Chromosome 2"/>
</dbReference>
<dbReference type="GO" id="GO:0006935">
    <property type="term" value="P:chemotaxis"/>
    <property type="evidence" value="ECO:0007669"/>
    <property type="project" value="InterPro"/>
</dbReference>
<keyword evidence="4" id="KW-0807">Transducer</keyword>
<dbReference type="InterPro" id="IPR024478">
    <property type="entry name" value="HlyB_4HB_MCP"/>
</dbReference>
<evidence type="ECO:0000313" key="11">
    <source>
        <dbReference type="Proteomes" id="UP000594892"/>
    </source>
</evidence>
<name>A0AAP9Y3D1_BURGL</name>
<evidence type="ECO:0000256" key="4">
    <source>
        <dbReference type="PROSITE-ProRule" id="PRU00284"/>
    </source>
</evidence>
<dbReference type="PANTHER" id="PTHR43531">
    <property type="entry name" value="PROTEIN ICFG"/>
    <property type="match status" value="1"/>
</dbReference>
<dbReference type="SMART" id="SM00283">
    <property type="entry name" value="MA"/>
    <property type="match status" value="1"/>
</dbReference>
<keyword evidence="6" id="KW-0472">Membrane</keyword>
<reference evidence="10" key="2">
    <citation type="submission" date="2022-06" db="EMBL/GenBank/DDBJ databases">
        <title>Draft genome sequence of Burkholderia glumae strain GR20004 isolated from rice panicle showing bacterial panicle blight.</title>
        <authorList>
            <person name="Choi S.Y."/>
            <person name="Lee Y.H."/>
        </authorList>
    </citation>
    <scope>NUCLEOTIDE SEQUENCE</scope>
    <source>
        <strain evidence="10">GR20004</strain>
    </source>
</reference>
<sequence length="547" mass="57556">MEKMKVSTRLALGFGLVLFLLLLISAGAYHAERTLAASLYEITSLNNVEARLANRMKSTVRDRAIAVRNVALSTDPAERDRQSARIDKQEQAYADAYAKLASVFAREPSISDRERDLLAKLKDDEAATKPLWAKAVALGRANDNAGMIRVLTGEARRPSNTWIARLDELADIEDAQNDQAAQAAQASSERMQAATWTFVALALAVGSLAAFFITRGILRQLGGEPAAAQEVARRIAAGDLTVSLQIEEGDTHSLMASLESMRGRLGEMVADIKASAESIAVAAGEIAQGNVDLSQRTEEQAASLEETAASMEQLTSAVRQNTDNARKGSSLAANASATATAGGDVVNRVVSTMEDISSSSLRVAEIIAVIEGIAFQTNILALNAAVEAARAGEQGRGFAVVAGEVRTLAQRSATAAKEIKDLISASVEHVGTGSRLVREAGSTMTDVVRSVQQVTDIIEEVASASTEQGRGIEQVNVAVSQMDEVTQQNAALVEQASASAQALADQAGVLRQAVAVFRIEAAKPSRQAPAAPAPSAMPRLSRGGLAA</sequence>
<dbReference type="PRINTS" id="PR00260">
    <property type="entry name" value="CHEMTRNSDUCR"/>
</dbReference>
<dbReference type="GO" id="GO:0007165">
    <property type="term" value="P:signal transduction"/>
    <property type="evidence" value="ECO:0007669"/>
    <property type="project" value="UniProtKB-KW"/>
</dbReference>
<evidence type="ECO:0000313" key="9">
    <source>
        <dbReference type="EMBL" id="QPQ90945.1"/>
    </source>
</evidence>
<feature type="transmembrane region" description="Helical" evidence="6">
    <location>
        <begin position="193"/>
        <end position="213"/>
    </location>
</feature>
<evidence type="ECO:0000313" key="10">
    <source>
        <dbReference type="EMBL" id="USS43017.1"/>
    </source>
</evidence>
<dbReference type="PANTHER" id="PTHR43531:SF14">
    <property type="entry name" value="METHYL-ACCEPTING CHEMOTAXIS PROTEIN I-RELATED"/>
    <property type="match status" value="1"/>
</dbReference>
<dbReference type="Gene3D" id="1.10.287.950">
    <property type="entry name" value="Methyl-accepting chemotaxis protein"/>
    <property type="match status" value="1"/>
</dbReference>
<keyword evidence="6" id="KW-1133">Transmembrane helix</keyword>
<dbReference type="GeneID" id="45693606"/>
<dbReference type="PROSITE" id="PS50885">
    <property type="entry name" value="HAMP"/>
    <property type="match status" value="1"/>
</dbReference>
<dbReference type="InterPro" id="IPR051310">
    <property type="entry name" value="MCP_chemotaxis"/>
</dbReference>
<dbReference type="InterPro" id="IPR003660">
    <property type="entry name" value="HAMP_dom"/>
</dbReference>
<dbReference type="Pfam" id="PF12729">
    <property type="entry name" value="4HB_MCP_1"/>
    <property type="match status" value="1"/>
</dbReference>
<dbReference type="EMBL" id="CP099583">
    <property type="protein sequence ID" value="USS43017.1"/>
    <property type="molecule type" value="Genomic_DNA"/>
</dbReference>
<evidence type="ECO:0000259" key="7">
    <source>
        <dbReference type="PROSITE" id="PS50111"/>
    </source>
</evidence>
<feature type="domain" description="HAMP" evidence="8">
    <location>
        <begin position="229"/>
        <end position="270"/>
    </location>
</feature>
<comment type="subcellular location">
    <subcellularLocation>
        <location evidence="1">Membrane</location>
    </subcellularLocation>
</comment>
<comment type="similarity">
    <text evidence="3">Belongs to the methyl-accepting chemotaxis (MCP) protein family.</text>
</comment>
<protein>
    <submittedName>
        <fullName evidence="9">MCP four helix bundle domain-containing protein</fullName>
    </submittedName>
    <submittedName>
        <fullName evidence="10">Methyl-accepting chemotaxis protein</fullName>
    </submittedName>
</protein>
<dbReference type="InterPro" id="IPR004090">
    <property type="entry name" value="Chemotax_Me-accpt_rcpt"/>
</dbReference>
<evidence type="ECO:0000313" key="12">
    <source>
        <dbReference type="Proteomes" id="UP001056386"/>
    </source>
</evidence>
<evidence type="ECO:0000256" key="5">
    <source>
        <dbReference type="SAM" id="MobiDB-lite"/>
    </source>
</evidence>
<dbReference type="GO" id="GO:0004888">
    <property type="term" value="F:transmembrane signaling receptor activity"/>
    <property type="evidence" value="ECO:0007669"/>
    <property type="project" value="InterPro"/>
</dbReference>
<dbReference type="PROSITE" id="PS50111">
    <property type="entry name" value="CHEMOTAXIS_TRANSDUC_2"/>
    <property type="match status" value="1"/>
</dbReference>
<proteinExistence type="inferred from homology"/>
<gene>
    <name evidence="9" type="ORF">I6H06_04245</name>
    <name evidence="10" type="ORF">NFI99_00535</name>
</gene>
<dbReference type="CDD" id="cd19411">
    <property type="entry name" value="MCP2201-like_sensor"/>
    <property type="match status" value="1"/>
</dbReference>
<evidence type="ECO:0000256" key="2">
    <source>
        <dbReference type="ARBA" id="ARBA00022481"/>
    </source>
</evidence>
<dbReference type="FunFam" id="1.10.287.950:FF:000001">
    <property type="entry name" value="Methyl-accepting chemotaxis sensory transducer"/>
    <property type="match status" value="1"/>
</dbReference>
<evidence type="ECO:0000256" key="1">
    <source>
        <dbReference type="ARBA" id="ARBA00004370"/>
    </source>
</evidence>
<organism evidence="9 11">
    <name type="scientific">Burkholderia glumae</name>
    <name type="common">Pseudomonas glumae</name>
    <dbReference type="NCBI Taxonomy" id="337"/>
    <lineage>
        <taxon>Bacteria</taxon>
        <taxon>Pseudomonadati</taxon>
        <taxon>Pseudomonadota</taxon>
        <taxon>Betaproteobacteria</taxon>
        <taxon>Burkholderiales</taxon>
        <taxon>Burkholderiaceae</taxon>
        <taxon>Burkholderia</taxon>
    </lineage>
</organism>
<dbReference type="InterPro" id="IPR047347">
    <property type="entry name" value="YvaQ-like_sensor"/>
</dbReference>
<dbReference type="SUPFAM" id="SSF58104">
    <property type="entry name" value="Methyl-accepting chemotaxis protein (MCP) signaling domain"/>
    <property type="match status" value="1"/>
</dbReference>
<dbReference type="Pfam" id="PF00015">
    <property type="entry name" value="MCPsignal"/>
    <property type="match status" value="1"/>
</dbReference>
<dbReference type="InterPro" id="IPR004089">
    <property type="entry name" value="MCPsignal_dom"/>
</dbReference>
<evidence type="ECO:0000256" key="3">
    <source>
        <dbReference type="ARBA" id="ARBA00029447"/>
    </source>
</evidence>
<keyword evidence="12" id="KW-1185">Reference proteome</keyword>
<feature type="region of interest" description="Disordered" evidence="5">
    <location>
        <begin position="524"/>
        <end position="547"/>
    </location>
</feature>
<feature type="domain" description="Methyl-accepting transducer" evidence="7">
    <location>
        <begin position="275"/>
        <end position="504"/>
    </location>
</feature>
<dbReference type="AlphaFoldDB" id="A0AAP9Y3D1"/>
<keyword evidence="2" id="KW-0488">Methylation</keyword>
<evidence type="ECO:0000256" key="6">
    <source>
        <dbReference type="SAM" id="Phobius"/>
    </source>
</evidence>
<evidence type="ECO:0000259" key="8">
    <source>
        <dbReference type="PROSITE" id="PS50885"/>
    </source>
</evidence>
<keyword evidence="6" id="KW-0812">Transmembrane</keyword>
<dbReference type="EMBL" id="CP065600">
    <property type="protein sequence ID" value="QPQ90945.1"/>
    <property type="molecule type" value="Genomic_DNA"/>
</dbReference>
<dbReference type="Proteomes" id="UP000594892">
    <property type="component" value="Chromosome 1"/>
</dbReference>
<dbReference type="CDD" id="cd11386">
    <property type="entry name" value="MCP_signal"/>
    <property type="match status" value="1"/>
</dbReference>
<reference evidence="9 11" key="1">
    <citation type="submission" date="2020-12" db="EMBL/GenBank/DDBJ databases">
        <title>FDA dAtabase for Regulatory Grade micrObial Sequences (FDA-ARGOS): Supporting development and validation of Infectious Disease Dx tests.</title>
        <authorList>
            <person name="Minogue T."/>
            <person name="Wolcott M."/>
            <person name="Wasieloski L."/>
            <person name="Aguilar W."/>
            <person name="Moore D."/>
            <person name="Jaissle J."/>
            <person name="Tallon L."/>
            <person name="Sadzewicz L."/>
            <person name="Zhao X."/>
            <person name="Boylan J."/>
            <person name="Ott S."/>
            <person name="Bowen H."/>
            <person name="Vavikolanu K."/>
            <person name="Mehta A."/>
            <person name="Aluvathingal J."/>
            <person name="Nadendla S."/>
            <person name="Yan Y."/>
            <person name="Sichtig H."/>
        </authorList>
    </citation>
    <scope>NUCLEOTIDE SEQUENCE [LARGE SCALE GENOMIC DNA]</scope>
    <source>
        <strain evidence="9 11">FDAARGOS_949</strain>
    </source>
</reference>
<dbReference type="GO" id="GO:0005886">
    <property type="term" value="C:plasma membrane"/>
    <property type="evidence" value="ECO:0007669"/>
    <property type="project" value="TreeGrafter"/>
</dbReference>